<dbReference type="SUPFAM" id="SSF53335">
    <property type="entry name" value="S-adenosyl-L-methionine-dependent methyltransferases"/>
    <property type="match status" value="1"/>
</dbReference>
<comment type="caution">
    <text evidence="4">The sequence shown here is derived from an EMBL/GenBank/DDBJ whole genome shotgun (WGS) entry which is preliminary data.</text>
</comment>
<dbReference type="Proteomes" id="UP000243515">
    <property type="component" value="Unassembled WGS sequence"/>
</dbReference>
<name>A0A232LRY0_9EURO</name>
<dbReference type="OrthoDB" id="66144at2759"/>
<keyword evidence="5" id="KW-1185">Reference proteome</keyword>
<evidence type="ECO:0000256" key="1">
    <source>
        <dbReference type="ARBA" id="ARBA00022603"/>
    </source>
</evidence>
<dbReference type="AlphaFoldDB" id="A0A232LRY0"/>
<evidence type="ECO:0000256" key="2">
    <source>
        <dbReference type="ARBA" id="ARBA00022679"/>
    </source>
</evidence>
<dbReference type="GO" id="GO:0032259">
    <property type="term" value="P:methylation"/>
    <property type="evidence" value="ECO:0007669"/>
    <property type="project" value="UniProtKB-KW"/>
</dbReference>
<accession>A0A232LRY0</accession>
<gene>
    <name evidence="4" type="ORF">Egran_05318</name>
</gene>
<proteinExistence type="predicted"/>
<dbReference type="Pfam" id="PF13649">
    <property type="entry name" value="Methyltransf_25"/>
    <property type="match status" value="1"/>
</dbReference>
<dbReference type="InterPro" id="IPR041698">
    <property type="entry name" value="Methyltransf_25"/>
</dbReference>
<dbReference type="PANTHER" id="PTHR43861:SF1">
    <property type="entry name" value="TRANS-ACONITATE 2-METHYLTRANSFERASE"/>
    <property type="match status" value="1"/>
</dbReference>
<evidence type="ECO:0000313" key="4">
    <source>
        <dbReference type="EMBL" id="OXV06921.1"/>
    </source>
</evidence>
<dbReference type="EMBL" id="NPHW01005291">
    <property type="protein sequence ID" value="OXV06921.1"/>
    <property type="molecule type" value="Genomic_DNA"/>
</dbReference>
<dbReference type="InterPro" id="IPR029063">
    <property type="entry name" value="SAM-dependent_MTases_sf"/>
</dbReference>
<dbReference type="PANTHER" id="PTHR43861">
    <property type="entry name" value="TRANS-ACONITATE 2-METHYLTRANSFERASE-RELATED"/>
    <property type="match status" value="1"/>
</dbReference>
<feature type="domain" description="Methyltransferase" evidence="3">
    <location>
        <begin position="42"/>
        <end position="140"/>
    </location>
</feature>
<keyword evidence="2" id="KW-0808">Transferase</keyword>
<keyword evidence="1" id="KW-0489">Methyltransferase</keyword>
<evidence type="ECO:0000259" key="3">
    <source>
        <dbReference type="Pfam" id="PF13649"/>
    </source>
</evidence>
<organism evidence="4 5">
    <name type="scientific">Elaphomyces granulatus</name>
    <dbReference type="NCBI Taxonomy" id="519963"/>
    <lineage>
        <taxon>Eukaryota</taxon>
        <taxon>Fungi</taxon>
        <taxon>Dikarya</taxon>
        <taxon>Ascomycota</taxon>
        <taxon>Pezizomycotina</taxon>
        <taxon>Eurotiomycetes</taxon>
        <taxon>Eurotiomycetidae</taxon>
        <taxon>Eurotiales</taxon>
        <taxon>Elaphomycetaceae</taxon>
        <taxon>Elaphomyces</taxon>
    </lineage>
</organism>
<sequence>MAEEQKSNQSPKDHWSSEAYKAFVPQLQTVLRYLDPQPTDRVLDIGCGDGRFTDNYLPAVAYVLGIDASPSMIDHARKAYGSPRAEFRIVDCRYLERETSITEGTWDKVVSNAALHWIFRDASTRISTLQAIHSCLKPGGHFVFELGGHGNVGEVVTAFLWALVHNGVTIESAREAIPWYFPSQNWMKKVLEELGFQVEKLEVEYRPTEITKTSGGGLPGWIRLFAAQTLDVVPAERREIVVREVCDILDKVITHEEDGSQWLGYVRLRGVARKNLT</sequence>
<reference evidence="4 5" key="1">
    <citation type="journal article" date="2015" name="Environ. Microbiol.">
        <title>Metagenome sequence of Elaphomyces granulatus from sporocarp tissue reveals Ascomycota ectomycorrhizal fingerprints of genome expansion and a Proteobacteria-rich microbiome.</title>
        <authorList>
            <person name="Quandt C.A."/>
            <person name="Kohler A."/>
            <person name="Hesse C.N."/>
            <person name="Sharpton T.J."/>
            <person name="Martin F."/>
            <person name="Spatafora J.W."/>
        </authorList>
    </citation>
    <scope>NUCLEOTIDE SEQUENCE [LARGE SCALE GENOMIC DNA]</scope>
    <source>
        <strain evidence="4 5">OSC145934</strain>
    </source>
</reference>
<dbReference type="GO" id="GO:0008168">
    <property type="term" value="F:methyltransferase activity"/>
    <property type="evidence" value="ECO:0007669"/>
    <property type="project" value="UniProtKB-KW"/>
</dbReference>
<evidence type="ECO:0000313" key="5">
    <source>
        <dbReference type="Proteomes" id="UP000243515"/>
    </source>
</evidence>
<dbReference type="CDD" id="cd02440">
    <property type="entry name" value="AdoMet_MTases"/>
    <property type="match status" value="1"/>
</dbReference>
<protein>
    <recommendedName>
        <fullName evidence="3">Methyltransferase domain-containing protein</fullName>
    </recommendedName>
</protein>
<dbReference type="Gene3D" id="3.40.50.150">
    <property type="entry name" value="Vaccinia Virus protein VP39"/>
    <property type="match status" value="1"/>
</dbReference>